<keyword evidence="2" id="KW-1185">Reference proteome</keyword>
<organism evidence="1 2">
    <name type="scientific">Prochlorococcus marinus (strain NATL2A)</name>
    <dbReference type="NCBI Taxonomy" id="59920"/>
    <lineage>
        <taxon>Bacteria</taxon>
        <taxon>Bacillati</taxon>
        <taxon>Cyanobacteriota</taxon>
        <taxon>Cyanophyceae</taxon>
        <taxon>Synechococcales</taxon>
        <taxon>Prochlorococcaceae</taxon>
        <taxon>Prochlorococcus</taxon>
    </lineage>
</organism>
<accession>Q46KC4</accession>
<evidence type="ECO:0000313" key="2">
    <source>
        <dbReference type="Proteomes" id="UP000002535"/>
    </source>
</evidence>
<protein>
    <submittedName>
        <fullName evidence="1">Uncharacterized protein</fullName>
    </submittedName>
</protein>
<dbReference type="EMBL" id="CP000095">
    <property type="protein sequence ID" value="AAZ58054.1"/>
    <property type="molecule type" value="Genomic_DNA"/>
</dbReference>
<dbReference type="PhylomeDB" id="Q46KC4"/>
<sequence>MIDTNDLEVKFKLCTSFIVKEVIALDPLARRQWLFTYKGIIQYADSHGSELTQEQKVGANIYRDLIKQVEELIKEEDFEGQNYNAYKSRDPDYETIYKKRLKQIREDFPIPDQFKERTS</sequence>
<dbReference type="STRING" id="59920.PMN2A_0563"/>
<dbReference type="Proteomes" id="UP000002535">
    <property type="component" value="Chromosome"/>
</dbReference>
<dbReference type="OrthoDB" id="541822at2"/>
<proteinExistence type="predicted"/>
<evidence type="ECO:0000313" key="1">
    <source>
        <dbReference type="EMBL" id="AAZ58054.1"/>
    </source>
</evidence>
<name>Q46KC4_PROMT</name>
<gene>
    <name evidence="1" type="ordered locus">PMN2A_0563</name>
</gene>
<reference evidence="1 2" key="1">
    <citation type="journal article" date="2007" name="PLoS Genet.">
        <title>Patterns and implications of gene gain and loss in the evolution of Prochlorococcus.</title>
        <authorList>
            <person name="Kettler G.C."/>
            <person name="Martiny A.C."/>
            <person name="Huang K."/>
            <person name="Zucker J."/>
            <person name="Coleman M.L."/>
            <person name="Rodrigue S."/>
            <person name="Chen F."/>
            <person name="Lapidus A."/>
            <person name="Ferriera S."/>
            <person name="Johnson J."/>
            <person name="Steglich C."/>
            <person name="Church G.M."/>
            <person name="Richardson P."/>
            <person name="Chisholm S.W."/>
        </authorList>
    </citation>
    <scope>NUCLEOTIDE SEQUENCE [LARGE SCALE GENOMIC DNA]</scope>
    <source>
        <strain evidence="1 2">NATL2A</strain>
    </source>
</reference>
<dbReference type="KEGG" id="pmn:PMN2A_0563"/>
<dbReference type="HOGENOM" id="CLU_166828_0_0_3"/>
<dbReference type="RefSeq" id="WP_011294657.1">
    <property type="nucleotide sequence ID" value="NC_007335.2"/>
</dbReference>
<dbReference type="AlphaFoldDB" id="Q46KC4"/>